<dbReference type="RefSeq" id="WP_149778777.1">
    <property type="nucleotide sequence ID" value="NZ_FRCB01000002.1"/>
</dbReference>
<accession>A0A1M7D7P9</accession>
<dbReference type="Pfam" id="PF10025">
    <property type="entry name" value="DUF2267"/>
    <property type="match status" value="1"/>
</dbReference>
<dbReference type="EMBL" id="FRCB01000002">
    <property type="protein sequence ID" value="SHL75474.1"/>
    <property type="molecule type" value="Genomic_DNA"/>
</dbReference>
<name>A0A1M7D7P9_9RHOB</name>
<dbReference type="Gene3D" id="1.10.490.110">
    <property type="entry name" value="Uncharacterized conserved protein DUF2267"/>
    <property type="match status" value="1"/>
</dbReference>
<dbReference type="Proteomes" id="UP000322545">
    <property type="component" value="Unassembled WGS sequence"/>
</dbReference>
<sequence length="140" mass="16002">MSTQGLEVIDHTVQLTHEWINDLAERLDWADKRQVLMLLRSTLTALRDLLSVNEAAQMSAQLPLLIRGLFYENWAPASRAERTAAAFVARVSERLERDAEYRGEEDITEVFRLLSARISEGEVADIRQSLPADIRRLWPG</sequence>
<keyword evidence="2" id="KW-1185">Reference proteome</keyword>
<protein>
    <submittedName>
        <fullName evidence="1">Uncharacterized conserved protein, DUF2267 family</fullName>
    </submittedName>
</protein>
<dbReference type="InterPro" id="IPR018727">
    <property type="entry name" value="DUF2267"/>
</dbReference>
<dbReference type="AlphaFoldDB" id="A0A1M7D7P9"/>
<evidence type="ECO:0000313" key="1">
    <source>
        <dbReference type="EMBL" id="SHL75474.1"/>
    </source>
</evidence>
<proteinExistence type="predicted"/>
<organism evidence="1 2">
    <name type="scientific">Roseovarius litoreus</name>
    <dbReference type="NCBI Taxonomy" id="1155722"/>
    <lineage>
        <taxon>Bacteria</taxon>
        <taxon>Pseudomonadati</taxon>
        <taxon>Pseudomonadota</taxon>
        <taxon>Alphaproteobacteria</taxon>
        <taxon>Rhodobacterales</taxon>
        <taxon>Roseobacteraceae</taxon>
        <taxon>Roseovarius</taxon>
    </lineage>
</organism>
<gene>
    <name evidence="1" type="ORF">SAMN05443432_102461</name>
</gene>
<reference evidence="1 2" key="1">
    <citation type="submission" date="2016-11" db="EMBL/GenBank/DDBJ databases">
        <authorList>
            <person name="Varghese N."/>
            <person name="Submissions S."/>
        </authorList>
    </citation>
    <scope>NUCLEOTIDE SEQUENCE [LARGE SCALE GENOMIC DNA]</scope>
    <source>
        <strain evidence="1 2">DSM 28249</strain>
    </source>
</reference>
<dbReference type="InterPro" id="IPR038282">
    <property type="entry name" value="DUF2267_sf"/>
</dbReference>
<evidence type="ECO:0000313" key="2">
    <source>
        <dbReference type="Proteomes" id="UP000322545"/>
    </source>
</evidence>